<sequence length="43" mass="4505">MPSKTLKTFLAEHPKLFELAFAGTMVVGTIGSEMNTIAGNPGP</sequence>
<gene>
    <name evidence="1" type="ORF">ACFSBT_19865</name>
</gene>
<protein>
    <submittedName>
        <fullName evidence="1">Uncharacterized protein</fullName>
    </submittedName>
</protein>
<keyword evidence="2" id="KW-1185">Reference proteome</keyword>
<evidence type="ECO:0000313" key="1">
    <source>
        <dbReference type="EMBL" id="MFD1515541.1"/>
    </source>
</evidence>
<dbReference type="AlphaFoldDB" id="A0ABD6B100"/>
<dbReference type="Proteomes" id="UP001597187">
    <property type="component" value="Unassembled WGS sequence"/>
</dbReference>
<dbReference type="RefSeq" id="WP_305794569.1">
    <property type="nucleotide sequence ID" value="NZ_JALXFV010000008.1"/>
</dbReference>
<dbReference type="EMBL" id="JBHUDC010000008">
    <property type="protein sequence ID" value="MFD1515541.1"/>
    <property type="molecule type" value="Genomic_DNA"/>
</dbReference>
<comment type="caution">
    <text evidence="1">The sequence shown here is derived from an EMBL/GenBank/DDBJ whole genome shotgun (WGS) entry which is preliminary data.</text>
</comment>
<reference evidence="1 2" key="1">
    <citation type="journal article" date="2019" name="Int. J. Syst. Evol. Microbiol.">
        <title>The Global Catalogue of Microorganisms (GCM) 10K type strain sequencing project: providing services to taxonomists for standard genome sequencing and annotation.</title>
        <authorList>
            <consortium name="The Broad Institute Genomics Platform"/>
            <consortium name="The Broad Institute Genome Sequencing Center for Infectious Disease"/>
            <person name="Wu L."/>
            <person name="Ma J."/>
        </authorList>
    </citation>
    <scope>NUCLEOTIDE SEQUENCE [LARGE SCALE GENOMIC DNA]</scope>
    <source>
        <strain evidence="1 2">CGMCC 1.12563</strain>
    </source>
</reference>
<evidence type="ECO:0000313" key="2">
    <source>
        <dbReference type="Proteomes" id="UP001597187"/>
    </source>
</evidence>
<proteinExistence type="predicted"/>
<organism evidence="1 2">
    <name type="scientific">Halomarina rubra</name>
    <dbReference type="NCBI Taxonomy" id="2071873"/>
    <lineage>
        <taxon>Archaea</taxon>
        <taxon>Methanobacteriati</taxon>
        <taxon>Methanobacteriota</taxon>
        <taxon>Stenosarchaea group</taxon>
        <taxon>Halobacteria</taxon>
        <taxon>Halobacteriales</taxon>
        <taxon>Natronomonadaceae</taxon>
        <taxon>Halomarina</taxon>
    </lineage>
</organism>
<accession>A0ABD6B100</accession>
<name>A0ABD6B100_9EURY</name>